<accession>B8G490</accession>
<sequence length="382" mass="42036">MRWCLTIVAMVVLAGCSTPVPSAPSSPAPTSLSAVVQPTPGMRILPAPLYILDRGQIARIEADGATRRQLTRERIEFAGIPPISDMDLHPTAGLVYVVGDAQGDRLVRTSLDGDNPETVFFETDYQLSAVRWSPDAQFIYLHLQNNRTTRDRPDGLYRVPATGGTLELLRTDDPVDDPLNPSRSVRSYAPFLWEPSGDSLILASTATFYDDCELVFWRPQDGALQHPVLPDGMQSWCGEAMWRSDQTALMLIGPPEGPGVWQVDTRTLQATRLSAEGTLARAPFFNGTDLLFIAVDRVDDGFTFTLTRQLPDGMVTPLRPPFREVPLLVRWAPDGSGIVALVRTETGTSLRWYPIGEQPAVNLPQTESGTTWLMWGPIPPQG</sequence>
<dbReference type="SUPFAM" id="SSF82171">
    <property type="entry name" value="DPP6 N-terminal domain-like"/>
    <property type="match status" value="1"/>
</dbReference>
<dbReference type="Proteomes" id="UP000002508">
    <property type="component" value="Chromosome"/>
</dbReference>
<organism evidence="2 3">
    <name type="scientific">Chloroflexus aggregans (strain MD-66 / DSM 9485)</name>
    <dbReference type="NCBI Taxonomy" id="326427"/>
    <lineage>
        <taxon>Bacteria</taxon>
        <taxon>Bacillati</taxon>
        <taxon>Chloroflexota</taxon>
        <taxon>Chloroflexia</taxon>
        <taxon>Chloroflexales</taxon>
        <taxon>Chloroflexineae</taxon>
        <taxon>Chloroflexaceae</taxon>
        <taxon>Chloroflexus</taxon>
    </lineage>
</organism>
<dbReference type="EMBL" id="CP001337">
    <property type="protein sequence ID" value="ACL23496.1"/>
    <property type="molecule type" value="Genomic_DNA"/>
</dbReference>
<evidence type="ECO:0000313" key="2">
    <source>
        <dbReference type="EMBL" id="ACL23496.1"/>
    </source>
</evidence>
<dbReference type="Gene3D" id="2.120.10.30">
    <property type="entry name" value="TolB, C-terminal domain"/>
    <property type="match status" value="1"/>
</dbReference>
<proteinExistence type="predicted"/>
<feature type="signal peptide" evidence="1">
    <location>
        <begin position="1"/>
        <end position="22"/>
    </location>
</feature>
<gene>
    <name evidence="2" type="ordered locus">Cagg_0557</name>
</gene>
<evidence type="ECO:0000256" key="1">
    <source>
        <dbReference type="SAM" id="SignalP"/>
    </source>
</evidence>
<dbReference type="STRING" id="326427.Cagg_0557"/>
<protein>
    <recommendedName>
        <fullName evidence="4">WD40 domain protein beta Propeller</fullName>
    </recommendedName>
</protein>
<dbReference type="PROSITE" id="PS51257">
    <property type="entry name" value="PROKAR_LIPOPROTEIN"/>
    <property type="match status" value="1"/>
</dbReference>
<dbReference type="eggNOG" id="COG0823">
    <property type="taxonomic scope" value="Bacteria"/>
</dbReference>
<keyword evidence="1" id="KW-0732">Signal</keyword>
<reference evidence="2" key="1">
    <citation type="submission" date="2008-12" db="EMBL/GenBank/DDBJ databases">
        <title>Complete sequence of Chloroflexus aggregans DSM 9485.</title>
        <authorList>
            <consortium name="US DOE Joint Genome Institute"/>
            <person name="Lucas S."/>
            <person name="Copeland A."/>
            <person name="Lapidus A."/>
            <person name="Glavina del Rio T."/>
            <person name="Dalin E."/>
            <person name="Tice H."/>
            <person name="Pitluck S."/>
            <person name="Foster B."/>
            <person name="Larimer F."/>
            <person name="Land M."/>
            <person name="Hauser L."/>
            <person name="Kyrpides N."/>
            <person name="Mikhailova N."/>
            <person name="Bryant D."/>
            <person name="Richardson P."/>
        </authorList>
    </citation>
    <scope>NUCLEOTIDE SEQUENCE</scope>
    <source>
        <strain evidence="2">DSM 9485</strain>
    </source>
</reference>
<dbReference type="OrthoDB" id="145356at2"/>
<evidence type="ECO:0000313" key="3">
    <source>
        <dbReference type="Proteomes" id="UP000002508"/>
    </source>
</evidence>
<dbReference type="InterPro" id="IPR011042">
    <property type="entry name" value="6-blade_b-propeller_TolB-like"/>
</dbReference>
<keyword evidence="3" id="KW-1185">Reference proteome</keyword>
<dbReference type="HOGENOM" id="CLU_650324_0_0_0"/>
<dbReference type="AlphaFoldDB" id="B8G490"/>
<name>B8G490_CHLAD</name>
<feature type="chain" id="PRO_5002872858" description="WD40 domain protein beta Propeller" evidence="1">
    <location>
        <begin position="23"/>
        <end position="382"/>
    </location>
</feature>
<evidence type="ECO:0008006" key="4">
    <source>
        <dbReference type="Google" id="ProtNLM"/>
    </source>
</evidence>
<dbReference type="KEGG" id="cag:Cagg_0557"/>